<name>A0A0F9FK89_9ZZZZ</name>
<gene>
    <name evidence="1" type="ORF">LCGC14_2232720</name>
</gene>
<dbReference type="EMBL" id="LAZR01030072">
    <property type="protein sequence ID" value="KKL57705.1"/>
    <property type="molecule type" value="Genomic_DNA"/>
</dbReference>
<accession>A0A0F9FK89</accession>
<protein>
    <recommendedName>
        <fullName evidence="2">Zona occludens toxin N-terminal domain-containing protein</fullName>
    </recommendedName>
</protein>
<evidence type="ECO:0000313" key="1">
    <source>
        <dbReference type="EMBL" id="KKL57705.1"/>
    </source>
</evidence>
<dbReference type="AlphaFoldDB" id="A0A0F9FK89"/>
<comment type="caution">
    <text evidence="1">The sequence shown here is derived from an EMBL/GenBank/DDBJ whole genome shotgun (WGS) entry which is preliminary data.</text>
</comment>
<organism evidence="1">
    <name type="scientific">marine sediment metagenome</name>
    <dbReference type="NCBI Taxonomy" id="412755"/>
    <lineage>
        <taxon>unclassified sequences</taxon>
        <taxon>metagenomes</taxon>
        <taxon>ecological metagenomes</taxon>
    </lineage>
</organism>
<proteinExistence type="predicted"/>
<evidence type="ECO:0008006" key="2">
    <source>
        <dbReference type="Google" id="ProtNLM"/>
    </source>
</evidence>
<reference evidence="1" key="1">
    <citation type="journal article" date="2015" name="Nature">
        <title>Complex archaea that bridge the gap between prokaryotes and eukaryotes.</title>
        <authorList>
            <person name="Spang A."/>
            <person name="Saw J.H."/>
            <person name="Jorgensen S.L."/>
            <person name="Zaremba-Niedzwiedzka K."/>
            <person name="Martijn J."/>
            <person name="Lind A.E."/>
            <person name="van Eijk R."/>
            <person name="Schleper C."/>
            <person name="Guy L."/>
            <person name="Ettema T.J."/>
        </authorList>
    </citation>
    <scope>NUCLEOTIDE SEQUENCE</scope>
</reference>
<sequence>MASKSRVIWTLKELTLLLRERQLNQFDVNIGISGNRGNGKSTLAFKIFNSYKTLGFRQKTHQVYSQKDVINLLSRFKFSYCWDDEAINSGYKRDFQHTGQKDLIKIVTNYRDNYNVYASALPFFYSLDKALRELIFIHFHIIKRGLAVILLPLDNQIHSQDPWDTKTNQKIEEKENKRLEKNPDAKFRYHRLTTFAGFVYFGDMSAKQRLTYEAIKQKKRAASLNIITEEKEKTFVESAYGMLLERKFTTDGLLQACAVAGKKYSTVLSELNKKLKNNMKEGTVNSYLRKSLKDKAVEVLEEESRSQLNSLVPKF</sequence>